<comment type="caution">
    <text evidence="7">The sequence shown here is derived from an EMBL/GenBank/DDBJ whole genome shotgun (WGS) entry which is preliminary data.</text>
</comment>
<evidence type="ECO:0000256" key="4">
    <source>
        <dbReference type="SAM" id="SignalP"/>
    </source>
</evidence>
<dbReference type="RefSeq" id="WP_035744095.1">
    <property type="nucleotide sequence ID" value="NZ_JRLW01000004.1"/>
</dbReference>
<organism evidence="7 8">
    <name type="scientific">Flavobacterium suncheonense GH29-5 = DSM 17707</name>
    <dbReference type="NCBI Taxonomy" id="1121899"/>
    <lineage>
        <taxon>Bacteria</taxon>
        <taxon>Pseudomonadati</taxon>
        <taxon>Bacteroidota</taxon>
        <taxon>Flavobacteriia</taxon>
        <taxon>Flavobacteriales</taxon>
        <taxon>Flavobacteriaceae</taxon>
        <taxon>Flavobacterium</taxon>
    </lineage>
</organism>
<dbReference type="PROSITE" id="PS51450">
    <property type="entry name" value="LRR"/>
    <property type="match status" value="1"/>
</dbReference>
<name>A0A0A2MEI3_9FLAO</name>
<dbReference type="Pfam" id="PF18962">
    <property type="entry name" value="Por_Secre_tail"/>
    <property type="match status" value="1"/>
</dbReference>
<gene>
    <name evidence="7" type="ORF">Q764_04460</name>
</gene>
<feature type="signal peptide" evidence="4">
    <location>
        <begin position="1"/>
        <end position="19"/>
    </location>
</feature>
<dbReference type="STRING" id="1121899.GCA_000430025_01484"/>
<dbReference type="InterPro" id="IPR052574">
    <property type="entry name" value="CDIRP"/>
</dbReference>
<evidence type="ECO:0000313" key="8">
    <source>
        <dbReference type="Proteomes" id="UP000030121"/>
    </source>
</evidence>
<keyword evidence="3" id="KW-0677">Repeat</keyword>
<dbReference type="AlphaFoldDB" id="A0A0A2MEI3"/>
<keyword evidence="8" id="KW-1185">Reference proteome</keyword>
<dbReference type="NCBIfam" id="TIGR01451">
    <property type="entry name" value="B_ant_repeat"/>
    <property type="match status" value="1"/>
</dbReference>
<feature type="domain" description="DUF7619" evidence="6">
    <location>
        <begin position="519"/>
        <end position="649"/>
    </location>
</feature>
<reference evidence="7 8" key="1">
    <citation type="submission" date="2013-09" db="EMBL/GenBank/DDBJ databases">
        <authorList>
            <person name="Zeng Z."/>
            <person name="Chen C."/>
        </authorList>
    </citation>
    <scope>NUCLEOTIDE SEQUENCE [LARGE SCALE GENOMIC DNA]</scope>
    <source>
        <strain evidence="7 8">GH29-5</strain>
    </source>
</reference>
<dbReference type="SUPFAM" id="SSF52058">
    <property type="entry name" value="L domain-like"/>
    <property type="match status" value="1"/>
</dbReference>
<dbReference type="EMBL" id="JRLW01000004">
    <property type="protein sequence ID" value="KGO89868.1"/>
    <property type="molecule type" value="Genomic_DNA"/>
</dbReference>
<dbReference type="InterPro" id="IPR055353">
    <property type="entry name" value="DUF7619"/>
</dbReference>
<dbReference type="Pfam" id="PF24595">
    <property type="entry name" value="DUF7619"/>
    <property type="match status" value="1"/>
</dbReference>
<dbReference type="OrthoDB" id="1110367at2"/>
<feature type="chain" id="PRO_5001992058" evidence="4">
    <location>
        <begin position="20"/>
        <end position="738"/>
    </location>
</feature>
<sequence length="738" mass="81716">MKKFYFLLILFSIISVSKAQVITFSDTNLESAILLSSPSNNTAKDFNNNFVAVDVNENGLIELSEALLIKELYLENRSIVSLEGIGYFVNLTSLDFNFNQVSNTDLSALVNLEKLHCSTNQITSLLDLNLSPNVNLNTLDCSFNSLTDLDLSIFTGLTYVECSNNFIQDLNLTNLHSLTELYCVNNQLTALNVSDSEMLNIVDCFNNYIQTLDFSHVTYGSFGFSCDNNQLRSLFVKNGQYNNFNFSGNPTLEYICVDEAELDDIQAMVSVNGYSNCVVNSYCSFVPGGRFYTIQGNSKFDDNNNGCDVLDSTFQNLKFSISEGINSGTFISDTSGNYSITVQAGTHTITPVLENPSYFSVSPANVVVDFPTQPSPFTQNFCLTANGVHQDLEVVLFPTNPARPGFDSYYALIYKNKGNQIQSGAISLSFEDSKMDLLSASPMPNSQSVDNLSWDFTNLQPLESRVIYFTMNINAPTDIPSVNIGDQLNFTTTITSMVGDEVPYDNISAIKQIVVGSYDPNDKTCLEGAVISPSEVGKYVHYVIRFENTGTYPAENIVVKDMIDTTKFDVNSIVPIKGSHDFYTRINGNKVEFIFENINLPFDDANNDGYVAFKIKTKPTLVNGDTFSNSANIYFDYNFPIVTNTATTTIQALSTQDFEFGQYFNVYPNPVNTVLNIDTKQTIEVSSISIYNQLGQLVVVVPSAQNVKTVDVSSLASGNYFIKINSDKGTSNAKFIKR</sequence>
<keyword evidence="2 4" id="KW-0732">Signal</keyword>
<keyword evidence="1" id="KW-0433">Leucine-rich repeat</keyword>
<dbReference type="eggNOG" id="COG4886">
    <property type="taxonomic scope" value="Bacteria"/>
</dbReference>
<dbReference type="InterPro" id="IPR026444">
    <property type="entry name" value="Secre_tail"/>
</dbReference>
<evidence type="ECO:0000256" key="3">
    <source>
        <dbReference type="ARBA" id="ARBA00022737"/>
    </source>
</evidence>
<dbReference type="PANTHER" id="PTHR47566">
    <property type="match status" value="1"/>
</dbReference>
<protein>
    <submittedName>
        <fullName evidence="7">Internalin</fullName>
    </submittedName>
</protein>
<evidence type="ECO:0000256" key="2">
    <source>
        <dbReference type="ARBA" id="ARBA00022729"/>
    </source>
</evidence>
<dbReference type="InterPro" id="IPR047589">
    <property type="entry name" value="DUF11_rpt"/>
</dbReference>
<dbReference type="InterPro" id="IPR001611">
    <property type="entry name" value="Leu-rich_rpt"/>
</dbReference>
<evidence type="ECO:0000259" key="6">
    <source>
        <dbReference type="Pfam" id="PF24595"/>
    </source>
</evidence>
<dbReference type="PANTHER" id="PTHR47566:SF1">
    <property type="entry name" value="PROTEIN NUD1"/>
    <property type="match status" value="1"/>
</dbReference>
<dbReference type="InterPro" id="IPR032675">
    <property type="entry name" value="LRR_dom_sf"/>
</dbReference>
<feature type="domain" description="Secretion system C-terminal sorting" evidence="5">
    <location>
        <begin position="666"/>
        <end position="736"/>
    </location>
</feature>
<dbReference type="NCBIfam" id="TIGR04183">
    <property type="entry name" value="Por_Secre_tail"/>
    <property type="match status" value="1"/>
</dbReference>
<proteinExistence type="predicted"/>
<dbReference type="GO" id="GO:0035591">
    <property type="term" value="F:signaling adaptor activity"/>
    <property type="evidence" value="ECO:0007669"/>
    <property type="project" value="TreeGrafter"/>
</dbReference>
<dbReference type="Gene3D" id="3.80.10.10">
    <property type="entry name" value="Ribonuclease Inhibitor"/>
    <property type="match status" value="1"/>
</dbReference>
<evidence type="ECO:0000256" key="1">
    <source>
        <dbReference type="ARBA" id="ARBA00022614"/>
    </source>
</evidence>
<evidence type="ECO:0000259" key="5">
    <source>
        <dbReference type="Pfam" id="PF18962"/>
    </source>
</evidence>
<evidence type="ECO:0000313" key="7">
    <source>
        <dbReference type="EMBL" id="KGO89868.1"/>
    </source>
</evidence>
<accession>A0A0A2MEI3</accession>
<dbReference type="Proteomes" id="UP000030121">
    <property type="component" value="Unassembled WGS sequence"/>
</dbReference>